<dbReference type="GeneID" id="59234815"/>
<dbReference type="PANTHER" id="PTHR48070">
    <property type="entry name" value="ESTERASE OVCA2"/>
    <property type="match status" value="1"/>
</dbReference>
<dbReference type="RefSeq" id="XP_037142882.1">
    <property type="nucleotide sequence ID" value="XM_037286987.1"/>
</dbReference>
<dbReference type="OrthoDB" id="2094269at2759"/>
<dbReference type="AlphaFoldDB" id="A0A7H9AYG0"/>
<dbReference type="Pfam" id="PF03959">
    <property type="entry name" value="FSH1"/>
    <property type="match status" value="1"/>
</dbReference>
<protein>
    <recommendedName>
        <fullName evidence="2">Serine hydrolase domain-containing protein</fullName>
    </recommendedName>
</protein>
<proteinExistence type="predicted"/>
<dbReference type="GO" id="GO:0005737">
    <property type="term" value="C:cytoplasm"/>
    <property type="evidence" value="ECO:0007669"/>
    <property type="project" value="TreeGrafter"/>
</dbReference>
<dbReference type="SUPFAM" id="SSF53474">
    <property type="entry name" value="alpha/beta-Hydrolases"/>
    <property type="match status" value="1"/>
</dbReference>
<dbReference type="GO" id="GO:0016787">
    <property type="term" value="F:hydrolase activity"/>
    <property type="evidence" value="ECO:0007669"/>
    <property type="project" value="UniProtKB-KW"/>
</dbReference>
<dbReference type="KEGG" id="zmk:HG535_0B01920"/>
<dbReference type="InterPro" id="IPR050593">
    <property type="entry name" value="LovG"/>
</dbReference>
<keyword evidence="1" id="KW-0378">Hydrolase</keyword>
<evidence type="ECO:0000256" key="1">
    <source>
        <dbReference type="ARBA" id="ARBA00022801"/>
    </source>
</evidence>
<dbReference type="InterPro" id="IPR005645">
    <property type="entry name" value="FSH-like_dom"/>
</dbReference>
<accession>A0A7H9AYG0</accession>
<evidence type="ECO:0000313" key="3">
    <source>
        <dbReference type="EMBL" id="QLG71154.1"/>
    </source>
</evidence>
<name>A0A7H9AYG0_ZYGMR</name>
<reference evidence="3 4" key="1">
    <citation type="submission" date="2020-07" db="EMBL/GenBank/DDBJ databases">
        <title>The yeast mating-type switching endonuclease HO is a domesticated member of an unorthodox homing genetic element family.</title>
        <authorList>
            <person name="Coughlan A.Y."/>
            <person name="Lombardi L."/>
            <person name="Braun-Galleani S."/>
            <person name="Martos A.R."/>
            <person name="Galeote V."/>
            <person name="Bigey F."/>
            <person name="Dequin S."/>
            <person name="Byrne K.P."/>
            <person name="Wolfe K.H."/>
        </authorList>
    </citation>
    <scope>NUCLEOTIDE SEQUENCE [LARGE SCALE GENOMIC DNA]</scope>
    <source>
        <strain evidence="3 4">NRRL Y-6702</strain>
    </source>
</reference>
<dbReference type="InterPro" id="IPR029058">
    <property type="entry name" value="AB_hydrolase_fold"/>
</dbReference>
<gene>
    <name evidence="3" type="ORF">HG535_0B01920</name>
</gene>
<organism evidence="3 4">
    <name type="scientific">Zygotorulaspora mrakii</name>
    <name type="common">Zygosaccharomyces mrakii</name>
    <dbReference type="NCBI Taxonomy" id="42260"/>
    <lineage>
        <taxon>Eukaryota</taxon>
        <taxon>Fungi</taxon>
        <taxon>Dikarya</taxon>
        <taxon>Ascomycota</taxon>
        <taxon>Saccharomycotina</taxon>
        <taxon>Saccharomycetes</taxon>
        <taxon>Saccharomycetales</taxon>
        <taxon>Saccharomycetaceae</taxon>
        <taxon>Zygotorulaspora</taxon>
    </lineage>
</organism>
<dbReference type="Gene3D" id="3.40.50.1820">
    <property type="entry name" value="alpha/beta hydrolase"/>
    <property type="match status" value="1"/>
</dbReference>
<evidence type="ECO:0000259" key="2">
    <source>
        <dbReference type="Pfam" id="PF03959"/>
    </source>
</evidence>
<keyword evidence="4" id="KW-1185">Reference proteome</keyword>
<dbReference type="Proteomes" id="UP000509704">
    <property type="component" value="Chromosome 2"/>
</dbReference>
<evidence type="ECO:0000313" key="4">
    <source>
        <dbReference type="Proteomes" id="UP000509704"/>
    </source>
</evidence>
<feature type="domain" description="Serine hydrolase" evidence="2">
    <location>
        <begin position="3"/>
        <end position="210"/>
    </location>
</feature>
<sequence length="219" mass="24502">MARKILALHGLAQSGEYFCSKTKGLRNELEKLDYEVIYATAPNTYSPADIPDDLGDVITSDSAKNVLAWIEDDLQNSTYFLPKATLDYLHDFVIGHGPFEGVLGFSQGAGVAGYLLTDFNGLLNLTEDQQPPLKFFMVFSGFRFAPECYQEQYDKNPISIPSLHVQGELDTITEPYKVEALYNSCKPDTRTFLKHSGGHYVPNSRGFAKKVTEWLNTIN</sequence>
<dbReference type="PANTHER" id="PTHR48070:SF6">
    <property type="entry name" value="ESTERASE OVCA2"/>
    <property type="match status" value="1"/>
</dbReference>
<dbReference type="GO" id="GO:0005634">
    <property type="term" value="C:nucleus"/>
    <property type="evidence" value="ECO:0007669"/>
    <property type="project" value="TreeGrafter"/>
</dbReference>
<dbReference type="EMBL" id="CP058605">
    <property type="protein sequence ID" value="QLG71154.1"/>
    <property type="molecule type" value="Genomic_DNA"/>
</dbReference>